<dbReference type="InterPro" id="IPR024560">
    <property type="entry name" value="UPF0313_C"/>
</dbReference>
<sequence>MHSFDAPTKAIYTQEAIPYHCDVKTYAPRSAFLPTTQEDLHNRSWDQIDIAFISADAYVDHPSFGTALLARLLEREGYRVGIIAQPSWNSTKDFLKMGKPRLCCMISGGNIDSMVSHYTANQKIRSEDEYSPGGKAGLRPDRPTLVYTALAKQAYGSDIPIIIGGLEASLRRLSHYDYWSDKVRKPIILDAKADLLVYGMGERQTVEIVKRLDAGQTIKELTDIPGTVHVLSKKSYEQLPDTLQIPSFEEVSARDAKSNTPTEEGKKAYALAFQLQLAQENPIRGKRIVQACMDRVVVQNRPALPLDEAQFDALFALPFTLDAHPDYEKEGGVPALTEIQFSLTSNRGCFGSCSFCAITSHQGRMIQTRSKDSLLKEAKRMAAHPLFKGYIHDLGGPTANFQGLACDRQLTHGPCPAKECLWPSPCTNLKDYHARYLDLLESLEAIKGVKKVFIRSGIRYDYLLEVCDEQTRTRFMRHLVRHNVSGQLKVAPEHVSPAVLDAMGKPKAELFDAFSELYQGATEEAGKKQYLIPYFIAAHPGSTLEDAIELALYLQKSRFIPDQVQEFYPTPGTVSTCMYYTGLDPRMGKRFAAIHVPKGRERHLQRALLQYQKPENRALVLEALEKAKRKDLARVLLARR</sequence>
<dbReference type="Gene3D" id="3.80.30.20">
    <property type="entry name" value="tm_1862 like domain"/>
    <property type="match status" value="1"/>
</dbReference>
<name>A0A644YEF6_9ZZZZ</name>
<dbReference type="InterPro" id="IPR007197">
    <property type="entry name" value="rSAM"/>
</dbReference>
<keyword evidence="5" id="KW-0411">Iron-sulfur</keyword>
<protein>
    <recommendedName>
        <fullName evidence="6">Radical SAM core domain-containing protein</fullName>
    </recommendedName>
</protein>
<evidence type="ECO:0000256" key="3">
    <source>
        <dbReference type="ARBA" id="ARBA00022723"/>
    </source>
</evidence>
<feature type="domain" description="Radical SAM core" evidence="6">
    <location>
        <begin position="335"/>
        <end position="606"/>
    </location>
</feature>
<dbReference type="PROSITE" id="PS51918">
    <property type="entry name" value="RADICAL_SAM"/>
    <property type="match status" value="1"/>
</dbReference>
<dbReference type="SFLD" id="SFLDG01082">
    <property type="entry name" value="B12-binding_domain_containing"/>
    <property type="match status" value="1"/>
</dbReference>
<evidence type="ECO:0000313" key="7">
    <source>
        <dbReference type="EMBL" id="MPM24544.1"/>
    </source>
</evidence>
<organism evidence="7">
    <name type="scientific">bioreactor metagenome</name>
    <dbReference type="NCBI Taxonomy" id="1076179"/>
    <lineage>
        <taxon>unclassified sequences</taxon>
        <taxon>metagenomes</taxon>
        <taxon>ecological metagenomes</taxon>
    </lineage>
</organism>
<keyword evidence="3" id="KW-0479">Metal-binding</keyword>
<dbReference type="GO" id="GO:0003824">
    <property type="term" value="F:catalytic activity"/>
    <property type="evidence" value="ECO:0007669"/>
    <property type="project" value="InterPro"/>
</dbReference>
<dbReference type="GO" id="GO:0051539">
    <property type="term" value="F:4 iron, 4 sulfur cluster binding"/>
    <property type="evidence" value="ECO:0007669"/>
    <property type="project" value="UniProtKB-KW"/>
</dbReference>
<gene>
    <name evidence="7" type="ORF">SDC9_71027</name>
</gene>
<dbReference type="InterPro" id="IPR023404">
    <property type="entry name" value="rSAM_horseshoe"/>
</dbReference>
<keyword evidence="1" id="KW-0004">4Fe-4S</keyword>
<evidence type="ECO:0000256" key="5">
    <source>
        <dbReference type="ARBA" id="ARBA00023014"/>
    </source>
</evidence>
<dbReference type="InterPro" id="IPR006638">
    <property type="entry name" value="Elp3/MiaA/NifB-like_rSAM"/>
</dbReference>
<dbReference type="NCBIfam" id="TIGR03904">
    <property type="entry name" value="SAM_YgiQ"/>
    <property type="match status" value="1"/>
</dbReference>
<dbReference type="SUPFAM" id="SSF102114">
    <property type="entry name" value="Radical SAM enzymes"/>
    <property type="match status" value="1"/>
</dbReference>
<dbReference type="InterPro" id="IPR013704">
    <property type="entry name" value="UPF0313_N"/>
</dbReference>
<reference evidence="7" key="1">
    <citation type="submission" date="2019-08" db="EMBL/GenBank/DDBJ databases">
        <authorList>
            <person name="Kucharzyk K."/>
            <person name="Murdoch R.W."/>
            <person name="Higgins S."/>
            <person name="Loffler F."/>
        </authorList>
    </citation>
    <scope>NUCLEOTIDE SEQUENCE</scope>
</reference>
<comment type="caution">
    <text evidence="7">The sequence shown here is derived from an EMBL/GenBank/DDBJ whole genome shotgun (WGS) entry which is preliminary data.</text>
</comment>
<dbReference type="PANTHER" id="PTHR32331">
    <property type="entry name" value="UPF0313 PROTEIN YGIQ"/>
    <property type="match status" value="1"/>
</dbReference>
<keyword evidence="2" id="KW-0949">S-adenosyl-L-methionine</keyword>
<dbReference type="InterPro" id="IPR058240">
    <property type="entry name" value="rSAM_sf"/>
</dbReference>
<dbReference type="AlphaFoldDB" id="A0A644YEF6"/>
<dbReference type="SFLD" id="SFLDG01069">
    <property type="entry name" value="UPF0313"/>
    <property type="match status" value="1"/>
</dbReference>
<evidence type="ECO:0000256" key="4">
    <source>
        <dbReference type="ARBA" id="ARBA00023004"/>
    </source>
</evidence>
<dbReference type="InterPro" id="IPR022946">
    <property type="entry name" value="UPF0313"/>
</dbReference>
<accession>A0A644YEF6</accession>
<dbReference type="PANTHER" id="PTHR32331:SF0">
    <property type="entry name" value="UPF0313 PROTEIN YGIQ"/>
    <property type="match status" value="1"/>
</dbReference>
<dbReference type="EMBL" id="VSSQ01004286">
    <property type="protein sequence ID" value="MPM24544.1"/>
    <property type="molecule type" value="Genomic_DNA"/>
</dbReference>
<proteinExistence type="inferred from homology"/>
<dbReference type="GO" id="GO:0046872">
    <property type="term" value="F:metal ion binding"/>
    <property type="evidence" value="ECO:0007669"/>
    <property type="project" value="UniProtKB-KW"/>
</dbReference>
<keyword evidence="4" id="KW-0408">Iron</keyword>
<evidence type="ECO:0000259" key="6">
    <source>
        <dbReference type="PROSITE" id="PS51918"/>
    </source>
</evidence>
<dbReference type="HAMAP" id="MF_01251">
    <property type="entry name" value="UPF0313"/>
    <property type="match status" value="1"/>
</dbReference>
<evidence type="ECO:0000256" key="2">
    <source>
        <dbReference type="ARBA" id="ARBA00022691"/>
    </source>
</evidence>
<dbReference type="SFLD" id="SFLDS00029">
    <property type="entry name" value="Radical_SAM"/>
    <property type="match status" value="1"/>
</dbReference>
<dbReference type="Pfam" id="PF08497">
    <property type="entry name" value="Radical_SAM_N"/>
    <property type="match status" value="1"/>
</dbReference>
<dbReference type="SMART" id="SM00729">
    <property type="entry name" value="Elp3"/>
    <property type="match status" value="1"/>
</dbReference>
<evidence type="ECO:0000256" key="1">
    <source>
        <dbReference type="ARBA" id="ARBA00022485"/>
    </source>
</evidence>
<dbReference type="Pfam" id="PF11842">
    <property type="entry name" value="DUF3362"/>
    <property type="match status" value="1"/>
</dbReference>